<dbReference type="EMBL" id="CP035492">
    <property type="protein sequence ID" value="QAY66020.1"/>
    <property type="molecule type" value="Genomic_DNA"/>
</dbReference>
<dbReference type="InterPro" id="IPR006683">
    <property type="entry name" value="Thioestr_dom"/>
</dbReference>
<reference evidence="5 6" key="1">
    <citation type="submission" date="2019-01" db="EMBL/GenBank/DDBJ databases">
        <title>Genome sequencing of strain FW100M-2.</title>
        <authorList>
            <person name="Heo J."/>
            <person name="Kim S.-J."/>
            <person name="Kim J.-S."/>
            <person name="Hong S.-B."/>
            <person name="Kwon S.-W."/>
        </authorList>
    </citation>
    <scope>NUCLEOTIDE SEQUENCE [LARGE SCALE GENOMIC DNA]</scope>
    <source>
        <strain evidence="5 6">FW100M-2</strain>
    </source>
</reference>
<organism evidence="5 6">
    <name type="scientific">Paenibacillus protaetiae</name>
    <dbReference type="NCBI Taxonomy" id="2509456"/>
    <lineage>
        <taxon>Bacteria</taxon>
        <taxon>Bacillati</taxon>
        <taxon>Bacillota</taxon>
        <taxon>Bacilli</taxon>
        <taxon>Bacillales</taxon>
        <taxon>Paenibacillaceae</taxon>
        <taxon>Paenibacillus</taxon>
    </lineage>
</organism>
<accession>A0A4P6ESD3</accession>
<dbReference type="SUPFAM" id="SSF54637">
    <property type="entry name" value="Thioesterase/thiol ester dehydrase-isomerase"/>
    <property type="match status" value="1"/>
</dbReference>
<dbReference type="CDD" id="cd03442">
    <property type="entry name" value="BFIT_BACH"/>
    <property type="match status" value="1"/>
</dbReference>
<dbReference type="Gene3D" id="3.10.129.10">
    <property type="entry name" value="Hotdog Thioesterase"/>
    <property type="match status" value="1"/>
</dbReference>
<comment type="similarity">
    <text evidence="1">Belongs to the acyl coenzyme A hydrolase family.</text>
</comment>
<evidence type="ECO:0000256" key="2">
    <source>
        <dbReference type="ARBA" id="ARBA00022801"/>
    </source>
</evidence>
<dbReference type="OrthoDB" id="9791628at2"/>
<dbReference type="RefSeq" id="WP_129439175.1">
    <property type="nucleotide sequence ID" value="NZ_CP035492.1"/>
</dbReference>
<gene>
    <name evidence="5" type="ORF">ET464_06070</name>
</gene>
<evidence type="ECO:0000256" key="1">
    <source>
        <dbReference type="ARBA" id="ARBA00010458"/>
    </source>
</evidence>
<dbReference type="KEGG" id="pprt:ET464_06070"/>
<dbReference type="Proteomes" id="UP000293568">
    <property type="component" value="Chromosome"/>
</dbReference>
<dbReference type="InterPro" id="IPR033120">
    <property type="entry name" value="HOTDOG_ACOT"/>
</dbReference>
<dbReference type="PANTHER" id="PTHR11049:SF24">
    <property type="entry name" value="CYTOSOLIC ACYL COENZYME A THIOESTER HYDROLASE"/>
    <property type="match status" value="1"/>
</dbReference>
<dbReference type="GO" id="GO:0006637">
    <property type="term" value="P:acyl-CoA metabolic process"/>
    <property type="evidence" value="ECO:0007669"/>
    <property type="project" value="TreeGrafter"/>
</dbReference>
<evidence type="ECO:0000313" key="6">
    <source>
        <dbReference type="Proteomes" id="UP000293568"/>
    </source>
</evidence>
<dbReference type="InterPro" id="IPR040170">
    <property type="entry name" value="Cytosol_ACT"/>
</dbReference>
<dbReference type="InterPro" id="IPR029069">
    <property type="entry name" value="HotDog_dom_sf"/>
</dbReference>
<evidence type="ECO:0000259" key="4">
    <source>
        <dbReference type="PROSITE" id="PS51770"/>
    </source>
</evidence>
<dbReference type="PROSITE" id="PS51770">
    <property type="entry name" value="HOTDOG_ACOT"/>
    <property type="match status" value="1"/>
</dbReference>
<dbReference type="GO" id="GO:0005829">
    <property type="term" value="C:cytosol"/>
    <property type="evidence" value="ECO:0007669"/>
    <property type="project" value="TreeGrafter"/>
</dbReference>
<protein>
    <submittedName>
        <fullName evidence="5">Acyl-CoA thioesterase</fullName>
    </submittedName>
</protein>
<dbReference type="Pfam" id="PF03061">
    <property type="entry name" value="4HBT"/>
    <property type="match status" value="1"/>
</dbReference>
<feature type="domain" description="HotDog ACOT-type" evidence="4">
    <location>
        <begin position="9"/>
        <end position="121"/>
    </location>
</feature>
<keyword evidence="2 3" id="KW-0378">Hydrolase</keyword>
<evidence type="ECO:0000256" key="3">
    <source>
        <dbReference type="PROSITE-ProRule" id="PRU01106"/>
    </source>
</evidence>
<keyword evidence="6" id="KW-1185">Reference proteome</keyword>
<dbReference type="GO" id="GO:0052816">
    <property type="term" value="F:long-chain fatty acyl-CoA hydrolase activity"/>
    <property type="evidence" value="ECO:0007669"/>
    <property type="project" value="TreeGrafter"/>
</dbReference>
<evidence type="ECO:0000313" key="5">
    <source>
        <dbReference type="EMBL" id="QAY66020.1"/>
    </source>
</evidence>
<proteinExistence type="inferred from homology"/>
<dbReference type="PANTHER" id="PTHR11049">
    <property type="entry name" value="ACYL COENZYME A THIOESTER HYDROLASE"/>
    <property type="match status" value="1"/>
</dbReference>
<dbReference type="GO" id="GO:0009062">
    <property type="term" value="P:fatty acid catabolic process"/>
    <property type="evidence" value="ECO:0007669"/>
    <property type="project" value="TreeGrafter"/>
</dbReference>
<dbReference type="AlphaFoldDB" id="A0A4P6ESD3"/>
<sequence>MQVAGKPAKDSRTVTTQIIFPVDANHNETMFGGKLMEIMDKTAAIAALRHARMQVVTASTDSLDFLAPIQVGEAIEAEAFVTWTHRTSMEVFVSVMAENVQTGERKRTVTGFFTFVAMQDGKPSAVPPVIPESELEKHLFQTAGARYELRQKRKQDRQIDL</sequence>
<name>A0A4P6ESD3_9BACL</name>